<feature type="compositionally biased region" description="Polar residues" evidence="1">
    <location>
        <begin position="33"/>
        <end position="50"/>
    </location>
</feature>
<gene>
    <name evidence="2" type="ORF">BDK51DRAFT_34360</name>
</gene>
<dbReference type="EMBL" id="KZ993809">
    <property type="protein sequence ID" value="RKO94856.1"/>
    <property type="molecule type" value="Genomic_DNA"/>
</dbReference>
<evidence type="ECO:0000313" key="2">
    <source>
        <dbReference type="EMBL" id="RKO94856.1"/>
    </source>
</evidence>
<organism evidence="2 3">
    <name type="scientific">Blyttiomyces helicus</name>
    <dbReference type="NCBI Taxonomy" id="388810"/>
    <lineage>
        <taxon>Eukaryota</taxon>
        <taxon>Fungi</taxon>
        <taxon>Fungi incertae sedis</taxon>
        <taxon>Chytridiomycota</taxon>
        <taxon>Chytridiomycota incertae sedis</taxon>
        <taxon>Chytridiomycetes</taxon>
        <taxon>Chytridiomycetes incertae sedis</taxon>
        <taxon>Blyttiomyces</taxon>
    </lineage>
</organism>
<feature type="compositionally biased region" description="Polar residues" evidence="1">
    <location>
        <begin position="162"/>
        <end position="178"/>
    </location>
</feature>
<feature type="region of interest" description="Disordered" evidence="1">
    <location>
        <begin position="221"/>
        <end position="243"/>
    </location>
</feature>
<feature type="region of interest" description="Disordered" evidence="1">
    <location>
        <begin position="151"/>
        <end position="178"/>
    </location>
</feature>
<feature type="compositionally biased region" description="Basic and acidic residues" evidence="1">
    <location>
        <begin position="94"/>
        <end position="126"/>
    </location>
</feature>
<evidence type="ECO:0000313" key="3">
    <source>
        <dbReference type="Proteomes" id="UP000269721"/>
    </source>
</evidence>
<name>A0A4P9WUQ3_9FUNG</name>
<keyword evidence="3" id="KW-1185">Reference proteome</keyword>
<reference evidence="3" key="1">
    <citation type="journal article" date="2018" name="Nat. Microbiol.">
        <title>Leveraging single-cell genomics to expand the fungal tree of life.</title>
        <authorList>
            <person name="Ahrendt S.R."/>
            <person name="Quandt C.A."/>
            <person name="Ciobanu D."/>
            <person name="Clum A."/>
            <person name="Salamov A."/>
            <person name="Andreopoulos B."/>
            <person name="Cheng J.F."/>
            <person name="Woyke T."/>
            <person name="Pelin A."/>
            <person name="Henrissat B."/>
            <person name="Reynolds N.K."/>
            <person name="Benny G.L."/>
            <person name="Smith M.E."/>
            <person name="James T.Y."/>
            <person name="Grigoriev I.V."/>
        </authorList>
    </citation>
    <scope>NUCLEOTIDE SEQUENCE [LARGE SCALE GENOMIC DNA]</scope>
</reference>
<feature type="compositionally biased region" description="Basic and acidic residues" evidence="1">
    <location>
        <begin position="221"/>
        <end position="238"/>
    </location>
</feature>
<proteinExistence type="predicted"/>
<feature type="region of interest" description="Disordered" evidence="1">
    <location>
        <begin position="23"/>
        <end position="126"/>
    </location>
</feature>
<dbReference type="Proteomes" id="UP000269721">
    <property type="component" value="Unassembled WGS sequence"/>
</dbReference>
<evidence type="ECO:0000256" key="1">
    <source>
        <dbReference type="SAM" id="MobiDB-lite"/>
    </source>
</evidence>
<protein>
    <submittedName>
        <fullName evidence="2">Uncharacterized protein</fullName>
    </submittedName>
</protein>
<sequence>MTCIENTIRDLLPIESLLKENMECDSEGEDATPPQTLFENISSFTQSFNQSKRRHSQSQTTGGGQDVMKISHSTEDPPLISKRPLHSLSNPPSDDDKNSDLDDERKSTHEIYDERYSNGKDDLKSDVGKRDIHQSCVNGYEKKSELSFRAAEPAFDEKQTTEKQTSSRFATDSQSTDTTFDKGLANKKKFFDTFDPESLFESPAEENVKLIPLSKTLQDTSRKNDKFDNYNNENRDVDSENSEDNVRVKYNIGGEEFVNNVCEDIPSVKQKEAPEKIDLDVYSTNEELPIGPSRFDNTDDSRLAKHKVPSLDGLDTANFFSDID</sequence>
<dbReference type="AlphaFoldDB" id="A0A4P9WUQ3"/>
<accession>A0A4P9WUQ3</accession>